<name>A0A2I0TDQ1_LIMLA</name>
<reference evidence="4" key="2">
    <citation type="submission" date="2017-12" db="EMBL/GenBank/DDBJ databases">
        <title>Genome sequence of the Bar-tailed Godwit (Limosa lapponica baueri).</title>
        <authorList>
            <person name="Lima N.C.B."/>
            <person name="Parody-Merino A.M."/>
            <person name="Battley P.F."/>
            <person name="Fidler A.E."/>
            <person name="Prosdocimi F."/>
        </authorList>
    </citation>
    <scope>NUCLEOTIDE SEQUENCE [LARGE SCALE GENOMIC DNA]</scope>
</reference>
<organism evidence="3 4">
    <name type="scientific">Limosa lapponica baueri</name>
    <dbReference type="NCBI Taxonomy" id="1758121"/>
    <lineage>
        <taxon>Eukaryota</taxon>
        <taxon>Metazoa</taxon>
        <taxon>Chordata</taxon>
        <taxon>Craniata</taxon>
        <taxon>Vertebrata</taxon>
        <taxon>Euteleostomi</taxon>
        <taxon>Archelosauria</taxon>
        <taxon>Archosauria</taxon>
        <taxon>Dinosauria</taxon>
        <taxon>Saurischia</taxon>
        <taxon>Theropoda</taxon>
        <taxon>Coelurosauria</taxon>
        <taxon>Aves</taxon>
        <taxon>Neognathae</taxon>
        <taxon>Neoaves</taxon>
        <taxon>Charadriiformes</taxon>
        <taxon>Scolopacidae</taxon>
        <taxon>Limosa</taxon>
    </lineage>
</organism>
<keyword evidence="4" id="KW-1185">Reference proteome</keyword>
<keyword evidence="2" id="KW-0732">Signal</keyword>
<evidence type="ECO:0000256" key="1">
    <source>
        <dbReference type="SAM" id="Phobius"/>
    </source>
</evidence>
<keyword evidence="1" id="KW-1133">Transmembrane helix</keyword>
<reference evidence="4" key="1">
    <citation type="submission" date="2017-11" db="EMBL/GenBank/DDBJ databases">
        <authorList>
            <person name="Lima N.C."/>
            <person name="Parody-Merino A.M."/>
            <person name="Battley P.F."/>
            <person name="Fidler A.E."/>
            <person name="Prosdocimi F."/>
        </authorList>
    </citation>
    <scope>NUCLEOTIDE SEQUENCE [LARGE SCALE GENOMIC DNA]</scope>
</reference>
<evidence type="ECO:0000313" key="4">
    <source>
        <dbReference type="Proteomes" id="UP000233556"/>
    </source>
</evidence>
<feature type="signal peptide" evidence="2">
    <location>
        <begin position="1"/>
        <end position="25"/>
    </location>
</feature>
<protein>
    <submittedName>
        <fullName evidence="3">Uncharacterized protein</fullName>
    </submittedName>
</protein>
<gene>
    <name evidence="3" type="ORF">llap_17759</name>
</gene>
<dbReference type="EMBL" id="KZ512060">
    <property type="protein sequence ID" value="PKU31937.1"/>
    <property type="molecule type" value="Genomic_DNA"/>
</dbReference>
<feature type="chain" id="PRO_5014161266" evidence="2">
    <location>
        <begin position="26"/>
        <end position="69"/>
    </location>
</feature>
<keyword evidence="1" id="KW-0472">Membrane</keyword>
<proteinExistence type="predicted"/>
<dbReference type="AlphaFoldDB" id="A0A2I0TDQ1"/>
<evidence type="ECO:0000256" key="2">
    <source>
        <dbReference type="SAM" id="SignalP"/>
    </source>
</evidence>
<keyword evidence="1" id="KW-0812">Transmembrane</keyword>
<feature type="transmembrane region" description="Helical" evidence="1">
    <location>
        <begin position="47"/>
        <end position="65"/>
    </location>
</feature>
<dbReference type="Proteomes" id="UP000233556">
    <property type="component" value="Unassembled WGS sequence"/>
</dbReference>
<accession>A0A2I0TDQ1</accession>
<sequence length="69" mass="7830">MPLPCRGWTLALLTLLVGFLIFADISEIEEESGPGLMPFHPDYKRNYILLFLGDELECLILLAYLEACQ</sequence>
<evidence type="ECO:0000313" key="3">
    <source>
        <dbReference type="EMBL" id="PKU31937.1"/>
    </source>
</evidence>